<evidence type="ECO:0000313" key="1">
    <source>
        <dbReference type="EMBL" id="EMM79124.1"/>
    </source>
</evidence>
<evidence type="ECO:0000313" key="2">
    <source>
        <dbReference type="Proteomes" id="UP000012128"/>
    </source>
</evidence>
<dbReference type="EMBL" id="AFLW02000254">
    <property type="protein sequence ID" value="EMM79124.1"/>
    <property type="molecule type" value="Genomic_DNA"/>
</dbReference>
<sequence length="127" mass="14903">MDSLKKFQNPDENYRVLDSLRYFQLDKRIDEEEWLSGKDVIQRVPIGGLTRYIVYLLNIQSETNKQLILKRADEIMELGIQKKIGRPVAIRKEEIVLSILYALQDSKAFLDSDLTALVFLINIKYRI</sequence>
<dbReference type="Proteomes" id="UP000012128">
    <property type="component" value="Unassembled WGS sequence"/>
</dbReference>
<proteinExistence type="predicted"/>
<accession>M6G999</accession>
<protein>
    <submittedName>
        <fullName evidence="1">Uncharacterized protein</fullName>
    </submittedName>
</protein>
<organism evidence="1 2">
    <name type="scientific">Leptospira interrogans str. 2006001854</name>
    <dbReference type="NCBI Taxonomy" id="1001590"/>
    <lineage>
        <taxon>Bacteria</taxon>
        <taxon>Pseudomonadati</taxon>
        <taxon>Spirochaetota</taxon>
        <taxon>Spirochaetia</taxon>
        <taxon>Leptospirales</taxon>
        <taxon>Leptospiraceae</taxon>
        <taxon>Leptospira</taxon>
    </lineage>
</organism>
<dbReference type="AlphaFoldDB" id="M6G999"/>
<name>M6G999_LEPIR</name>
<comment type="caution">
    <text evidence="1">The sequence shown here is derived from an EMBL/GenBank/DDBJ whole genome shotgun (WGS) entry which is preliminary data.</text>
</comment>
<gene>
    <name evidence="1" type="ORF">LEP1GSC037_3595</name>
</gene>
<reference evidence="1 2" key="1">
    <citation type="submission" date="2013-01" db="EMBL/GenBank/DDBJ databases">
        <authorList>
            <person name="Harkins D.M."/>
            <person name="Durkin A.S."/>
            <person name="Brinkac L.M."/>
            <person name="Haft D.H."/>
            <person name="Selengut J.D."/>
            <person name="Sanka R."/>
            <person name="DePew J."/>
            <person name="Purushe J."/>
            <person name="Hospenthal D.R."/>
            <person name="Murray C.K."/>
            <person name="Pimentel G."/>
            <person name="Wasfy M."/>
            <person name="Parker T."/>
            <person name="Miller R.S."/>
            <person name="Vinetz J.M."/>
            <person name="Sutton G.G."/>
            <person name="Nierman W.C."/>
            <person name="Fouts D.E."/>
        </authorList>
    </citation>
    <scope>NUCLEOTIDE SEQUENCE [LARGE SCALE GENOMIC DNA]</scope>
    <source>
        <strain evidence="1 2">2006001854</strain>
    </source>
</reference>